<feature type="transmembrane region" description="Helical" evidence="1">
    <location>
        <begin position="38"/>
        <end position="56"/>
    </location>
</feature>
<dbReference type="InterPro" id="IPR007065">
    <property type="entry name" value="HPP"/>
</dbReference>
<evidence type="ECO:0000256" key="1">
    <source>
        <dbReference type="SAM" id="Phobius"/>
    </source>
</evidence>
<feature type="transmembrane region" description="Helical" evidence="1">
    <location>
        <begin position="150"/>
        <end position="171"/>
    </location>
</feature>
<accession>A0AAJ1KCB6</accession>
<protein>
    <submittedName>
        <fullName evidence="3">HPP family protein</fullName>
    </submittedName>
</protein>
<sequence>MDNITAAKQKEAPPISVRYFAKMKGKGRSPLQVNIKDSLTGLLGGFLTILTLTYLTSITSTELLMAPFGASCVLAFGVWNAPLSQPCNIIGGHLISTFIGLSIYHLFGNEYWTIALAVGMAIAVMMLTRTTHPPPAGADPIVVILGAYSWSYLVTPVLVGSLVIVVIALFINNMSSKRSYPTFWI</sequence>
<dbReference type="PANTHER" id="PTHR33741:SF5">
    <property type="entry name" value="TRANSMEMBRANE PROTEIN DDB_G0269096-RELATED"/>
    <property type="match status" value="1"/>
</dbReference>
<dbReference type="RefSeq" id="WP_277617239.1">
    <property type="nucleotide sequence ID" value="NZ_JARPRP010000039.1"/>
</dbReference>
<dbReference type="Proteomes" id="UP001216801">
    <property type="component" value="Unassembled WGS sequence"/>
</dbReference>
<evidence type="ECO:0000313" key="3">
    <source>
        <dbReference type="EMBL" id="MDG0955580.1"/>
    </source>
</evidence>
<name>A0AAJ1KCB6_9BACI</name>
<keyword evidence="1" id="KW-0812">Transmembrane</keyword>
<proteinExistence type="predicted"/>
<dbReference type="Pfam" id="PF04982">
    <property type="entry name" value="TM_HPP"/>
    <property type="match status" value="1"/>
</dbReference>
<dbReference type="InterPro" id="IPR058581">
    <property type="entry name" value="TM_HPP"/>
</dbReference>
<evidence type="ECO:0000313" key="4">
    <source>
        <dbReference type="Proteomes" id="UP001216801"/>
    </source>
</evidence>
<reference evidence="3" key="1">
    <citation type="submission" date="2023-03" db="EMBL/GenBank/DDBJ databases">
        <title>Genetic diversity of Bacillus cereus sensu lato isolates from Slovenia.</title>
        <authorList>
            <person name="Abdelli M."/>
        </authorList>
    </citation>
    <scope>NUCLEOTIDE SEQUENCE</scope>
    <source>
        <strain evidence="3">SIBC39</strain>
    </source>
</reference>
<comment type="caution">
    <text evidence="3">The sequence shown here is derived from an EMBL/GenBank/DDBJ whole genome shotgun (WGS) entry which is preliminary data.</text>
</comment>
<dbReference type="EMBL" id="JARPRR010000025">
    <property type="protein sequence ID" value="MDG0955580.1"/>
    <property type="molecule type" value="Genomic_DNA"/>
</dbReference>
<keyword evidence="1" id="KW-0472">Membrane</keyword>
<keyword evidence="1" id="KW-1133">Transmembrane helix</keyword>
<feature type="domain" description="HPP transmembrane region" evidence="2">
    <location>
        <begin position="32"/>
        <end position="181"/>
    </location>
</feature>
<evidence type="ECO:0000259" key="2">
    <source>
        <dbReference type="Pfam" id="PF04982"/>
    </source>
</evidence>
<organism evidence="3 4">
    <name type="scientific">Bacillus paranthracis</name>
    <dbReference type="NCBI Taxonomy" id="2026186"/>
    <lineage>
        <taxon>Bacteria</taxon>
        <taxon>Bacillati</taxon>
        <taxon>Bacillota</taxon>
        <taxon>Bacilli</taxon>
        <taxon>Bacillales</taxon>
        <taxon>Bacillaceae</taxon>
        <taxon>Bacillus</taxon>
        <taxon>Bacillus cereus group</taxon>
    </lineage>
</organism>
<dbReference type="PANTHER" id="PTHR33741">
    <property type="entry name" value="TRANSMEMBRANE PROTEIN DDB_G0269096-RELATED"/>
    <property type="match status" value="1"/>
</dbReference>
<dbReference type="AlphaFoldDB" id="A0AAJ1KCB6"/>
<feature type="transmembrane region" description="Helical" evidence="1">
    <location>
        <begin position="89"/>
        <end position="107"/>
    </location>
</feature>
<feature type="transmembrane region" description="Helical" evidence="1">
    <location>
        <begin position="114"/>
        <end position="130"/>
    </location>
</feature>
<gene>
    <name evidence="3" type="ORF">P6U19_23645</name>
</gene>